<keyword evidence="3" id="KW-1185">Reference proteome</keyword>
<gene>
    <name evidence="2" type="ORF">JIP62_11605</name>
</gene>
<sequence>MIPSENRRLEVRTPTRVNGIIVAPGLEVGCVIADRSAGGMRVRMERNLSLPRQVVVIDVPQATAHEVDVIWQKGQEAGLKQRSQASLKGLVPSRLTAARAALLRAGGR</sequence>
<proteinExistence type="predicted"/>
<evidence type="ECO:0000313" key="3">
    <source>
        <dbReference type="Proteomes" id="UP000595448"/>
    </source>
</evidence>
<reference evidence="2 3" key="1">
    <citation type="submission" date="2021-01" db="EMBL/GenBank/DDBJ databases">
        <title>Brevundimonas vitis sp. nov., an bacterium isolated from grape (Vitis vinifera).</title>
        <authorList>
            <person name="Jiang L."/>
            <person name="Lee J."/>
        </authorList>
    </citation>
    <scope>NUCLEOTIDE SEQUENCE [LARGE SCALE GENOMIC DNA]</scope>
    <source>
        <strain evidence="2 3">GRTSA-9</strain>
    </source>
</reference>
<dbReference type="SUPFAM" id="SSF141371">
    <property type="entry name" value="PilZ domain-like"/>
    <property type="match status" value="1"/>
</dbReference>
<evidence type="ECO:0000259" key="1">
    <source>
        <dbReference type="Pfam" id="PF07238"/>
    </source>
</evidence>
<name>A0ABX7BK87_9CAUL</name>
<evidence type="ECO:0000313" key="2">
    <source>
        <dbReference type="EMBL" id="QQQ17962.1"/>
    </source>
</evidence>
<organism evidence="2 3">
    <name type="scientific">Brevundimonas vitisensis</name>
    <dbReference type="NCBI Taxonomy" id="2800818"/>
    <lineage>
        <taxon>Bacteria</taxon>
        <taxon>Pseudomonadati</taxon>
        <taxon>Pseudomonadota</taxon>
        <taxon>Alphaproteobacteria</taxon>
        <taxon>Caulobacterales</taxon>
        <taxon>Caulobacteraceae</taxon>
        <taxon>Brevundimonas</taxon>
    </lineage>
</organism>
<dbReference type="InterPro" id="IPR009875">
    <property type="entry name" value="PilZ_domain"/>
</dbReference>
<accession>A0ABX7BK87</accession>
<dbReference type="Proteomes" id="UP000595448">
    <property type="component" value="Chromosome"/>
</dbReference>
<dbReference type="RefSeq" id="WP_201102337.1">
    <property type="nucleotide sequence ID" value="NZ_CP067977.1"/>
</dbReference>
<protein>
    <submittedName>
        <fullName evidence="2">PilZ domain-containing protein</fullName>
    </submittedName>
</protein>
<dbReference type="EMBL" id="CP067977">
    <property type="protein sequence ID" value="QQQ17962.1"/>
    <property type="molecule type" value="Genomic_DNA"/>
</dbReference>
<dbReference type="Pfam" id="PF07238">
    <property type="entry name" value="PilZ"/>
    <property type="match status" value="1"/>
</dbReference>
<feature type="domain" description="PilZ" evidence="1">
    <location>
        <begin position="6"/>
        <end position="80"/>
    </location>
</feature>